<dbReference type="InterPro" id="IPR036388">
    <property type="entry name" value="WH-like_DNA-bd_sf"/>
</dbReference>
<dbReference type="GO" id="GO:0006950">
    <property type="term" value="P:response to stress"/>
    <property type="evidence" value="ECO:0007669"/>
    <property type="project" value="TreeGrafter"/>
</dbReference>
<reference evidence="3 4" key="1">
    <citation type="submission" date="2016-10" db="EMBL/GenBank/DDBJ databases">
        <authorList>
            <person name="de Groot N.N."/>
        </authorList>
    </citation>
    <scope>NUCLEOTIDE SEQUENCE [LARGE SCALE GENOMIC DNA]</scope>
    <source>
        <strain evidence="3 4">DSM 44637</strain>
    </source>
</reference>
<dbReference type="OrthoDB" id="5432081at2"/>
<evidence type="ECO:0000313" key="2">
    <source>
        <dbReference type="EMBL" id="NEC61961.1"/>
    </source>
</evidence>
<dbReference type="PROSITE" id="PS50995">
    <property type="entry name" value="HTH_MARR_2"/>
    <property type="match status" value="1"/>
</dbReference>
<keyword evidence="5" id="KW-1185">Reference proteome</keyword>
<dbReference type="Proteomes" id="UP000470404">
    <property type="component" value="Unassembled WGS sequence"/>
</dbReference>
<dbReference type="Pfam" id="PF12802">
    <property type="entry name" value="MarR_2"/>
    <property type="match status" value="1"/>
</dbReference>
<dbReference type="PRINTS" id="PR00598">
    <property type="entry name" value="HTHMARR"/>
</dbReference>
<accession>A0A1I5NQV4</accession>
<dbReference type="Gene3D" id="1.10.10.10">
    <property type="entry name" value="Winged helix-like DNA-binding domain superfamily/Winged helix DNA-binding domain"/>
    <property type="match status" value="1"/>
</dbReference>
<evidence type="ECO:0000259" key="1">
    <source>
        <dbReference type="PROSITE" id="PS50995"/>
    </source>
</evidence>
<dbReference type="EMBL" id="JAAGNC010000203">
    <property type="protein sequence ID" value="NEC61961.1"/>
    <property type="molecule type" value="Genomic_DNA"/>
</dbReference>
<dbReference type="RefSeq" id="WP_093574150.1">
    <property type="nucleotide sequence ID" value="NZ_FOWC01000004.1"/>
</dbReference>
<dbReference type="EMBL" id="FOWC01000004">
    <property type="protein sequence ID" value="SFP24185.1"/>
    <property type="molecule type" value="Genomic_DNA"/>
</dbReference>
<dbReference type="AlphaFoldDB" id="A0A1I5NQV4"/>
<dbReference type="SMART" id="SM00347">
    <property type="entry name" value="HTH_MARR"/>
    <property type="match status" value="1"/>
</dbReference>
<evidence type="ECO:0000313" key="5">
    <source>
        <dbReference type="Proteomes" id="UP000470404"/>
    </source>
</evidence>
<dbReference type="PANTHER" id="PTHR33164:SF99">
    <property type="entry name" value="MARR FAMILY REGULATORY PROTEIN"/>
    <property type="match status" value="1"/>
</dbReference>
<dbReference type="Proteomes" id="UP000199137">
    <property type="component" value="Unassembled WGS sequence"/>
</dbReference>
<evidence type="ECO:0000313" key="4">
    <source>
        <dbReference type="Proteomes" id="UP000199137"/>
    </source>
</evidence>
<proteinExistence type="predicted"/>
<evidence type="ECO:0000313" key="3">
    <source>
        <dbReference type="EMBL" id="SFP24185.1"/>
    </source>
</evidence>
<protein>
    <submittedName>
        <fullName evidence="3">DNA-binding transcriptional regulator, MarR family</fullName>
    </submittedName>
    <submittedName>
        <fullName evidence="2">MarR family transcriptional regulator</fullName>
    </submittedName>
</protein>
<feature type="domain" description="HTH marR-type" evidence="1">
    <location>
        <begin position="11"/>
        <end position="147"/>
    </location>
</feature>
<dbReference type="InterPro" id="IPR039422">
    <property type="entry name" value="MarR/SlyA-like"/>
</dbReference>
<keyword evidence="3" id="KW-0238">DNA-binding</keyword>
<dbReference type="STRING" id="112413.SAMN05421854_104493"/>
<dbReference type="GO" id="GO:0003700">
    <property type="term" value="F:DNA-binding transcription factor activity"/>
    <property type="evidence" value="ECO:0007669"/>
    <property type="project" value="InterPro"/>
</dbReference>
<dbReference type="SUPFAM" id="SSF46785">
    <property type="entry name" value="Winged helix' DNA-binding domain"/>
    <property type="match status" value="1"/>
</dbReference>
<sequence length="162" mass="17804">MVTRTPLTSEEEAVWRPLMRVVTVLPRALDDQFAHDNGVSLTDYTVLVSLSEAPEGRLRLTDLAESTALSLSRISRVVEAMVRRGLVRKVKCPQDRRAAHATLTELGRAKLAAAYPGHLERVRSFLFDHLSPEEVRAAGPILARLAAALEPPDCPACPDDQT</sequence>
<dbReference type="PANTHER" id="PTHR33164">
    <property type="entry name" value="TRANSCRIPTIONAL REGULATOR, MARR FAMILY"/>
    <property type="match status" value="1"/>
</dbReference>
<dbReference type="InterPro" id="IPR000835">
    <property type="entry name" value="HTH_MarR-typ"/>
</dbReference>
<organism evidence="3 4">
    <name type="scientific">Amycolatopsis rubida</name>
    <dbReference type="NCBI Taxonomy" id="112413"/>
    <lineage>
        <taxon>Bacteria</taxon>
        <taxon>Bacillati</taxon>
        <taxon>Actinomycetota</taxon>
        <taxon>Actinomycetes</taxon>
        <taxon>Pseudonocardiales</taxon>
        <taxon>Pseudonocardiaceae</taxon>
        <taxon>Amycolatopsis</taxon>
    </lineage>
</organism>
<gene>
    <name evidence="2" type="ORF">G3I59_41795</name>
    <name evidence="3" type="ORF">SAMN05421854_104493</name>
</gene>
<name>A0A1I5NQV4_9PSEU</name>
<reference evidence="2 5" key="2">
    <citation type="submission" date="2020-01" db="EMBL/GenBank/DDBJ databases">
        <title>Insect and environment-associated Actinomycetes.</title>
        <authorList>
            <person name="Currrie C."/>
            <person name="Chevrette M."/>
            <person name="Carlson C."/>
            <person name="Stubbendieck R."/>
            <person name="Wendt-Pienkowski E."/>
        </authorList>
    </citation>
    <scope>NUCLEOTIDE SEQUENCE [LARGE SCALE GENOMIC DNA]</scope>
    <source>
        <strain evidence="2 5">SID8386</strain>
    </source>
</reference>
<dbReference type="GO" id="GO:0003677">
    <property type="term" value="F:DNA binding"/>
    <property type="evidence" value="ECO:0007669"/>
    <property type="project" value="UniProtKB-KW"/>
</dbReference>
<dbReference type="InterPro" id="IPR036390">
    <property type="entry name" value="WH_DNA-bd_sf"/>
</dbReference>